<evidence type="ECO:0000256" key="1">
    <source>
        <dbReference type="SAM" id="MobiDB-lite"/>
    </source>
</evidence>
<dbReference type="PROSITE" id="PS50835">
    <property type="entry name" value="IG_LIKE"/>
    <property type="match status" value="2"/>
</dbReference>
<dbReference type="SMART" id="SM00408">
    <property type="entry name" value="IGc2"/>
    <property type="match status" value="3"/>
</dbReference>
<dbReference type="SUPFAM" id="SSF48726">
    <property type="entry name" value="Immunoglobulin"/>
    <property type="match status" value="3"/>
</dbReference>
<dbReference type="Pfam" id="PF13927">
    <property type="entry name" value="Ig_3"/>
    <property type="match status" value="1"/>
</dbReference>
<feature type="signal peptide" evidence="2">
    <location>
        <begin position="1"/>
        <end position="25"/>
    </location>
</feature>
<keyword evidence="2" id="KW-0732">Signal</keyword>
<dbReference type="STRING" id="147828.A0A4S2LSS5"/>
<organism evidence="4 5">
    <name type="scientific">Opisthorchis felineus</name>
    <dbReference type="NCBI Taxonomy" id="147828"/>
    <lineage>
        <taxon>Eukaryota</taxon>
        <taxon>Metazoa</taxon>
        <taxon>Spiralia</taxon>
        <taxon>Lophotrochozoa</taxon>
        <taxon>Platyhelminthes</taxon>
        <taxon>Trematoda</taxon>
        <taxon>Digenea</taxon>
        <taxon>Opisthorchiida</taxon>
        <taxon>Opisthorchiata</taxon>
        <taxon>Opisthorchiidae</taxon>
        <taxon>Opisthorchis</taxon>
    </lineage>
</organism>
<dbReference type="InterPro" id="IPR003598">
    <property type="entry name" value="Ig_sub2"/>
</dbReference>
<dbReference type="InterPro" id="IPR003599">
    <property type="entry name" value="Ig_sub"/>
</dbReference>
<dbReference type="Gene3D" id="2.60.40.10">
    <property type="entry name" value="Immunoglobulins"/>
    <property type="match status" value="3"/>
</dbReference>
<dbReference type="InterPro" id="IPR013783">
    <property type="entry name" value="Ig-like_fold"/>
</dbReference>
<dbReference type="GO" id="GO:0030424">
    <property type="term" value="C:axon"/>
    <property type="evidence" value="ECO:0007669"/>
    <property type="project" value="TreeGrafter"/>
</dbReference>
<dbReference type="GO" id="GO:0008046">
    <property type="term" value="F:axon guidance receptor activity"/>
    <property type="evidence" value="ECO:0007669"/>
    <property type="project" value="TreeGrafter"/>
</dbReference>
<sequence length="502" mass="57164">MLFVWFMLKTLVYLFAFDTIGITYSQVEPEGAQFSNSEPADLIWSKQPEVDISPSDAKEEGTLEKDTENKQFGAEDFASIIVEAVVNNTALLPCRPIKKSVEGVGWDATNKGTLLWKRASTNDYLIHDNRRLHPDTRFILDMSSFDQTIMDLRIDNVQQADEGTYICLYSTGQHVYKRKIRLNVLVPPIIYENSSSPTRVVVQEGDDTVLHCKAWGVPQPNVTWYLLGQDGSSIQLGRLVNSPRFTVEANHLQIFNVTRTMNGLYKCMAQNGLERMASRVIELDVHFPPTIRMANTKIGQLLYRTTMVRALITGNPINRFHWEFEQRPIYGPNSNCLVPMPNEKYCMIVDTMGSLQKELKTTLFITNLTMHDYGLYTCVVETPYGIFRNSTEVFRTYPSHGFPWENQFIRPLAQSTHSRSSAPKSDGSVGKSEEQIDKRETYLTASSPWRTKENGRMRPYFSSKPPCQTPSCSSRATVLFNSHDWLTGAIQLVSFSYTYVLT</sequence>
<dbReference type="InterPro" id="IPR036179">
    <property type="entry name" value="Ig-like_dom_sf"/>
</dbReference>
<dbReference type="GO" id="GO:0043025">
    <property type="term" value="C:neuronal cell body"/>
    <property type="evidence" value="ECO:0007669"/>
    <property type="project" value="TreeGrafter"/>
</dbReference>
<name>A0A4S2LSS5_OPIFE</name>
<gene>
    <name evidence="4" type="ORF">CRM22_005101</name>
</gene>
<evidence type="ECO:0000259" key="3">
    <source>
        <dbReference type="PROSITE" id="PS50835"/>
    </source>
</evidence>
<dbReference type="GO" id="GO:0007156">
    <property type="term" value="P:homophilic cell adhesion via plasma membrane adhesion molecules"/>
    <property type="evidence" value="ECO:0007669"/>
    <property type="project" value="TreeGrafter"/>
</dbReference>
<feature type="region of interest" description="Disordered" evidence="1">
    <location>
        <begin position="415"/>
        <end position="437"/>
    </location>
</feature>
<dbReference type="SMART" id="SM00409">
    <property type="entry name" value="IG"/>
    <property type="match status" value="3"/>
</dbReference>
<dbReference type="InterPro" id="IPR007110">
    <property type="entry name" value="Ig-like_dom"/>
</dbReference>
<keyword evidence="5" id="KW-1185">Reference proteome</keyword>
<protein>
    <recommendedName>
        <fullName evidence="3">Ig-like domain-containing protein</fullName>
    </recommendedName>
</protein>
<dbReference type="GO" id="GO:0005886">
    <property type="term" value="C:plasma membrane"/>
    <property type="evidence" value="ECO:0007669"/>
    <property type="project" value="TreeGrafter"/>
</dbReference>
<dbReference type="Pfam" id="PF07686">
    <property type="entry name" value="V-set"/>
    <property type="match status" value="1"/>
</dbReference>
<dbReference type="CDD" id="cd00096">
    <property type="entry name" value="Ig"/>
    <property type="match status" value="1"/>
</dbReference>
<dbReference type="EMBL" id="SJOL01006437">
    <property type="protein sequence ID" value="TGZ66875.1"/>
    <property type="molecule type" value="Genomic_DNA"/>
</dbReference>
<feature type="domain" description="Ig-like" evidence="3">
    <location>
        <begin position="289"/>
        <end position="394"/>
    </location>
</feature>
<dbReference type="PANTHER" id="PTHR45080">
    <property type="entry name" value="CONTACTIN 5"/>
    <property type="match status" value="1"/>
</dbReference>
<dbReference type="AlphaFoldDB" id="A0A4S2LSS5"/>
<dbReference type="GO" id="GO:0050808">
    <property type="term" value="P:synapse organization"/>
    <property type="evidence" value="ECO:0007669"/>
    <property type="project" value="TreeGrafter"/>
</dbReference>
<evidence type="ECO:0000313" key="4">
    <source>
        <dbReference type="EMBL" id="TGZ66875.1"/>
    </source>
</evidence>
<feature type="domain" description="Ig-like" evidence="3">
    <location>
        <begin position="188"/>
        <end position="278"/>
    </location>
</feature>
<proteinExistence type="predicted"/>
<feature type="chain" id="PRO_5020948489" description="Ig-like domain-containing protein" evidence="2">
    <location>
        <begin position="26"/>
        <end position="502"/>
    </location>
</feature>
<dbReference type="PANTHER" id="PTHR45080:SF33">
    <property type="entry name" value="IG-LIKE DOMAIN-CONTAINING PROTEIN"/>
    <property type="match status" value="1"/>
</dbReference>
<reference evidence="4 5" key="1">
    <citation type="journal article" date="2019" name="BMC Genomics">
        <title>New insights from Opisthorchis felineus genome: update on genomics of the epidemiologically important liver flukes.</title>
        <authorList>
            <person name="Ershov N.I."/>
            <person name="Mordvinov V.A."/>
            <person name="Prokhortchouk E.B."/>
            <person name="Pakharukova M.Y."/>
            <person name="Gunbin K.V."/>
            <person name="Ustyantsev K."/>
            <person name="Genaev M.A."/>
            <person name="Blinov A.G."/>
            <person name="Mazur A."/>
            <person name="Boulygina E."/>
            <person name="Tsygankova S."/>
            <person name="Khrameeva E."/>
            <person name="Chekanov N."/>
            <person name="Fan G."/>
            <person name="Xiao A."/>
            <person name="Zhang H."/>
            <person name="Xu X."/>
            <person name="Yang H."/>
            <person name="Solovyev V."/>
            <person name="Lee S.M."/>
            <person name="Liu X."/>
            <person name="Afonnikov D.A."/>
            <person name="Skryabin K.G."/>
        </authorList>
    </citation>
    <scope>NUCLEOTIDE SEQUENCE [LARGE SCALE GENOMIC DNA]</scope>
    <source>
        <strain evidence="4">AK-0245</strain>
        <tissue evidence="4">Whole organism</tissue>
    </source>
</reference>
<accession>A0A4S2LSS5</accession>
<dbReference type="Proteomes" id="UP000308267">
    <property type="component" value="Unassembled WGS sequence"/>
</dbReference>
<comment type="caution">
    <text evidence="4">The sequence shown here is derived from an EMBL/GenBank/DDBJ whole genome shotgun (WGS) entry which is preliminary data.</text>
</comment>
<dbReference type="OrthoDB" id="10012075at2759"/>
<dbReference type="InterPro" id="IPR050958">
    <property type="entry name" value="Cell_Adh-Cytoskel_Orgn"/>
</dbReference>
<dbReference type="InterPro" id="IPR013106">
    <property type="entry name" value="Ig_V-set"/>
</dbReference>
<evidence type="ECO:0000313" key="5">
    <source>
        <dbReference type="Proteomes" id="UP000308267"/>
    </source>
</evidence>
<evidence type="ECO:0000256" key="2">
    <source>
        <dbReference type="SAM" id="SignalP"/>
    </source>
</evidence>